<accession>D2W3J6</accession>
<keyword evidence="3" id="KW-1185">Reference proteome</keyword>
<organism evidence="3">
    <name type="scientific">Naegleria gruberi</name>
    <name type="common">Amoeba</name>
    <dbReference type="NCBI Taxonomy" id="5762"/>
    <lineage>
        <taxon>Eukaryota</taxon>
        <taxon>Discoba</taxon>
        <taxon>Heterolobosea</taxon>
        <taxon>Tetramitia</taxon>
        <taxon>Eutetramitia</taxon>
        <taxon>Vahlkampfiidae</taxon>
        <taxon>Naegleria</taxon>
    </lineage>
</organism>
<dbReference type="KEGG" id="ngr:NAEGRDRAFT_75964"/>
<dbReference type="GeneID" id="8862254"/>
<evidence type="ECO:0000256" key="1">
    <source>
        <dbReference type="SAM" id="MobiDB-lite"/>
    </source>
</evidence>
<dbReference type="Proteomes" id="UP000006671">
    <property type="component" value="Unassembled WGS sequence"/>
</dbReference>
<gene>
    <name evidence="2" type="ORF">NAEGRDRAFT_75964</name>
</gene>
<dbReference type="VEuPathDB" id="AmoebaDB:NAEGRDRAFT_75964"/>
<feature type="region of interest" description="Disordered" evidence="1">
    <location>
        <begin position="119"/>
        <end position="151"/>
    </location>
</feature>
<feature type="compositionally biased region" description="Low complexity" evidence="1">
    <location>
        <begin position="122"/>
        <end position="137"/>
    </location>
</feature>
<dbReference type="RefSeq" id="XP_002669089.1">
    <property type="nucleotide sequence ID" value="XM_002669043.1"/>
</dbReference>
<dbReference type="InParanoid" id="D2W3J6"/>
<evidence type="ECO:0000313" key="2">
    <source>
        <dbReference type="EMBL" id="EFC36345.1"/>
    </source>
</evidence>
<protein>
    <submittedName>
        <fullName evidence="2">Predicted protein</fullName>
    </submittedName>
</protein>
<name>D2W3J6_NAEGR</name>
<reference evidence="2 3" key="1">
    <citation type="journal article" date="2010" name="Cell">
        <title>The genome of Naegleria gruberi illuminates early eukaryotic versatility.</title>
        <authorList>
            <person name="Fritz-Laylin L.K."/>
            <person name="Prochnik S.E."/>
            <person name="Ginger M.L."/>
            <person name="Dacks J.B."/>
            <person name="Carpenter M.L."/>
            <person name="Field M.C."/>
            <person name="Kuo A."/>
            <person name="Paredez A."/>
            <person name="Chapman J."/>
            <person name="Pham J."/>
            <person name="Shu S."/>
            <person name="Neupane R."/>
            <person name="Cipriano M."/>
            <person name="Mancuso J."/>
            <person name="Tu H."/>
            <person name="Salamov A."/>
            <person name="Lindquist E."/>
            <person name="Shapiro H."/>
            <person name="Lucas S."/>
            <person name="Grigoriev I.V."/>
            <person name="Cande W.Z."/>
            <person name="Fulton C."/>
            <person name="Rokhsar D.S."/>
            <person name="Dawson S.C."/>
        </authorList>
    </citation>
    <scope>NUCLEOTIDE SEQUENCE [LARGE SCALE GENOMIC DNA]</scope>
    <source>
        <strain evidence="2 3">NEG-M</strain>
    </source>
</reference>
<evidence type="ECO:0000313" key="3">
    <source>
        <dbReference type="Proteomes" id="UP000006671"/>
    </source>
</evidence>
<sequence>MKLSIVNFQSSSQQDRKLVMTLQTEAQSYKCYGQSTAQPNYFYWNQNATTPQISNKIKKSRKMSPTTTNCCQTNLLQHPSNNNQIVYELSPMTNSLFNVSKRRRKQSLHSHEKVFSVNDNTSCSSSSSGSIQSRSASPKLKKQNKMSNANNSPRQEFIQSYSNPTQFIPPTQQVSTPMTVNTTMTCIPTTCQQEFVSPTSFVQTTPKVSSPRIVRSSISIRELLN</sequence>
<dbReference type="AlphaFoldDB" id="D2W3J6"/>
<proteinExistence type="predicted"/>
<dbReference type="EMBL" id="GG738932">
    <property type="protein sequence ID" value="EFC36345.1"/>
    <property type="molecule type" value="Genomic_DNA"/>
</dbReference>